<dbReference type="InterPro" id="IPR051384">
    <property type="entry name" value="Mth_GPCR"/>
</dbReference>
<dbReference type="Gene3D" id="1.20.1070.10">
    <property type="entry name" value="Rhodopsin 7-helix transmembrane proteins"/>
    <property type="match status" value="1"/>
</dbReference>
<accession>A0AAD9RRJ1</accession>
<comment type="caution">
    <text evidence="4">The sequence shown here is derived from an EMBL/GenBank/DDBJ whole genome shotgun (WGS) entry which is preliminary data.</text>
</comment>
<keyword evidence="2" id="KW-0812">Transmembrane</keyword>
<feature type="transmembrane region" description="Helical" evidence="2">
    <location>
        <begin position="231"/>
        <end position="256"/>
    </location>
</feature>
<keyword evidence="2" id="KW-1133">Transmembrane helix</keyword>
<keyword evidence="5" id="KW-1185">Reference proteome</keyword>
<keyword evidence="3" id="KW-0732">Signal</keyword>
<feature type="transmembrane region" description="Helical" evidence="2">
    <location>
        <begin position="407"/>
        <end position="426"/>
    </location>
</feature>
<feature type="transmembrane region" description="Helical" evidence="2">
    <location>
        <begin position="277"/>
        <end position="303"/>
    </location>
</feature>
<keyword evidence="2" id="KW-0472">Membrane</keyword>
<feature type="region of interest" description="Disordered" evidence="1">
    <location>
        <begin position="118"/>
        <end position="139"/>
    </location>
</feature>
<feature type="transmembrane region" description="Helical" evidence="2">
    <location>
        <begin position="372"/>
        <end position="395"/>
    </location>
</feature>
<dbReference type="PANTHER" id="PTHR47154">
    <property type="entry name" value="G-PROTEIN COUPLED RECEPTOR MTH-RELATED"/>
    <property type="match status" value="1"/>
</dbReference>
<feature type="signal peptide" evidence="3">
    <location>
        <begin position="1"/>
        <end position="26"/>
    </location>
</feature>
<evidence type="ECO:0008006" key="6">
    <source>
        <dbReference type="Google" id="ProtNLM"/>
    </source>
</evidence>
<dbReference type="PANTHER" id="PTHR47154:SF2">
    <property type="entry name" value="G-PROTEIN COUPLED RECEPTOR MTH-RELATED"/>
    <property type="match status" value="1"/>
</dbReference>
<evidence type="ECO:0000313" key="5">
    <source>
        <dbReference type="Proteomes" id="UP001258017"/>
    </source>
</evidence>
<dbReference type="AlphaFoldDB" id="A0AAD9RRJ1"/>
<sequence>MGELDSILLTSFAFAFLSFHVLESEAIEETLGRCCVKPSVTLLEEEEETRRETRCAPLEDDANRTLLLIEDNSETTSSVVDSWVCFDACFEYQPNGSFVVLRTFENRSEWLEVKPEDRKSNGSLCKTNDDSEEETKKSKKGDEKTCRSILTPLSFWGANIVVFANVIYIAPYVIVIFIYSTVSGIRKRAYDGAVISYNITQIVLNSILIAVGWLILCQATVHISVYTFSCLALMFLSISSTFWLFVICIDMTLVITRFRWTPPADPKQQRTQEKRKFLVYSAWVWGASFVPTAFACIVELSSFVPESSPIKPNFGNFANGPNVAVIVYVATLPVLVCLMNSALFFYTTYKIITMKKSTSIASKTSTKAKESYFMFLKLYFLMDAPWVTSTLGAIYTELWVFKFFRMIQPILMLIVILPRGTFTGILRKCGFSKRSKEAVDSDGNAETKRNICERCTVTRL</sequence>
<feature type="transmembrane region" description="Helical" evidence="2">
    <location>
        <begin position="323"/>
        <end position="346"/>
    </location>
</feature>
<evidence type="ECO:0000313" key="4">
    <source>
        <dbReference type="EMBL" id="KAK2584501.1"/>
    </source>
</evidence>
<dbReference type="EMBL" id="JAIFRP010000026">
    <property type="protein sequence ID" value="KAK2584501.1"/>
    <property type="molecule type" value="Genomic_DNA"/>
</dbReference>
<protein>
    <recommendedName>
        <fullName evidence="6">G-protein coupled receptors family 1 profile domain-containing protein</fullName>
    </recommendedName>
</protein>
<reference evidence="4" key="1">
    <citation type="submission" date="2021-08" db="EMBL/GenBank/DDBJ databases">
        <authorList>
            <person name="Misof B."/>
            <person name="Oliver O."/>
            <person name="Podsiadlowski L."/>
            <person name="Donath A."/>
            <person name="Peters R."/>
            <person name="Mayer C."/>
            <person name="Rust J."/>
            <person name="Gunkel S."/>
            <person name="Lesny P."/>
            <person name="Martin S."/>
            <person name="Oeyen J.P."/>
            <person name="Petersen M."/>
            <person name="Panagiotis P."/>
            <person name="Wilbrandt J."/>
            <person name="Tanja T."/>
        </authorList>
    </citation>
    <scope>NUCLEOTIDE SEQUENCE</scope>
    <source>
        <strain evidence="4">GBR_01_08_01A</strain>
        <tissue evidence="4">Thorax + abdomen</tissue>
    </source>
</reference>
<feature type="chain" id="PRO_5042013833" description="G-protein coupled receptors family 1 profile domain-containing protein" evidence="3">
    <location>
        <begin position="27"/>
        <end position="460"/>
    </location>
</feature>
<dbReference type="GO" id="GO:0008528">
    <property type="term" value="F:G protein-coupled peptide receptor activity"/>
    <property type="evidence" value="ECO:0007669"/>
    <property type="project" value="TreeGrafter"/>
</dbReference>
<proteinExistence type="predicted"/>
<name>A0AAD9RRJ1_9HYME</name>
<feature type="transmembrane region" description="Helical" evidence="2">
    <location>
        <begin position="202"/>
        <end position="225"/>
    </location>
</feature>
<evidence type="ECO:0000256" key="1">
    <source>
        <dbReference type="SAM" id="MobiDB-lite"/>
    </source>
</evidence>
<evidence type="ECO:0000256" key="3">
    <source>
        <dbReference type="SAM" id="SignalP"/>
    </source>
</evidence>
<dbReference type="Proteomes" id="UP001258017">
    <property type="component" value="Unassembled WGS sequence"/>
</dbReference>
<gene>
    <name evidence="4" type="ORF">KPH14_006874</name>
</gene>
<organism evidence="4 5">
    <name type="scientific">Odynerus spinipes</name>
    <dbReference type="NCBI Taxonomy" id="1348599"/>
    <lineage>
        <taxon>Eukaryota</taxon>
        <taxon>Metazoa</taxon>
        <taxon>Ecdysozoa</taxon>
        <taxon>Arthropoda</taxon>
        <taxon>Hexapoda</taxon>
        <taxon>Insecta</taxon>
        <taxon>Pterygota</taxon>
        <taxon>Neoptera</taxon>
        <taxon>Endopterygota</taxon>
        <taxon>Hymenoptera</taxon>
        <taxon>Apocrita</taxon>
        <taxon>Aculeata</taxon>
        <taxon>Vespoidea</taxon>
        <taxon>Vespidae</taxon>
        <taxon>Eumeninae</taxon>
        <taxon>Odynerus</taxon>
    </lineage>
</organism>
<dbReference type="GO" id="GO:0005886">
    <property type="term" value="C:plasma membrane"/>
    <property type="evidence" value="ECO:0007669"/>
    <property type="project" value="TreeGrafter"/>
</dbReference>
<reference evidence="4" key="2">
    <citation type="journal article" date="2023" name="Commun. Biol.">
        <title>Intrasexual cuticular hydrocarbon dimorphism in a wasp sheds light on hydrocarbon biosynthesis genes in Hymenoptera.</title>
        <authorList>
            <person name="Moris V.C."/>
            <person name="Podsiadlowski L."/>
            <person name="Martin S."/>
            <person name="Oeyen J.P."/>
            <person name="Donath A."/>
            <person name="Petersen M."/>
            <person name="Wilbrandt J."/>
            <person name="Misof B."/>
            <person name="Liedtke D."/>
            <person name="Thamm M."/>
            <person name="Scheiner R."/>
            <person name="Schmitt T."/>
            <person name="Niehuis O."/>
        </authorList>
    </citation>
    <scope>NUCLEOTIDE SEQUENCE</scope>
    <source>
        <strain evidence="4">GBR_01_08_01A</strain>
    </source>
</reference>
<evidence type="ECO:0000256" key="2">
    <source>
        <dbReference type="SAM" id="Phobius"/>
    </source>
</evidence>
<feature type="transmembrane region" description="Helical" evidence="2">
    <location>
        <begin position="155"/>
        <end position="182"/>
    </location>
</feature>